<evidence type="ECO:0000313" key="2">
    <source>
        <dbReference type="EMBL" id="CAF4678101.1"/>
    </source>
</evidence>
<protein>
    <recommendedName>
        <fullName evidence="1">F-box domain-containing protein</fullName>
    </recommendedName>
</protein>
<evidence type="ECO:0000259" key="1">
    <source>
        <dbReference type="PROSITE" id="PS50181"/>
    </source>
</evidence>
<comment type="caution">
    <text evidence="2">The sequence shown here is derived from an EMBL/GenBank/DDBJ whole genome shotgun (WGS) entry which is preliminary data.</text>
</comment>
<dbReference type="InterPro" id="IPR001810">
    <property type="entry name" value="F-box_dom"/>
</dbReference>
<gene>
    <name evidence="2" type="ORF">TOA249_LOCUS15690</name>
</gene>
<dbReference type="InterPro" id="IPR036047">
    <property type="entry name" value="F-box-like_dom_sf"/>
</dbReference>
<proteinExistence type="predicted"/>
<dbReference type="SUPFAM" id="SSF81383">
    <property type="entry name" value="F-box domain"/>
    <property type="match status" value="1"/>
</dbReference>
<reference evidence="2" key="1">
    <citation type="submission" date="2021-02" db="EMBL/GenBank/DDBJ databases">
        <authorList>
            <person name="Nowell W R."/>
        </authorList>
    </citation>
    <scope>NUCLEOTIDE SEQUENCE</scope>
</reference>
<organism evidence="2 3">
    <name type="scientific">Rotaria socialis</name>
    <dbReference type="NCBI Taxonomy" id="392032"/>
    <lineage>
        <taxon>Eukaryota</taxon>
        <taxon>Metazoa</taxon>
        <taxon>Spiralia</taxon>
        <taxon>Gnathifera</taxon>
        <taxon>Rotifera</taxon>
        <taxon>Eurotatoria</taxon>
        <taxon>Bdelloidea</taxon>
        <taxon>Philodinida</taxon>
        <taxon>Philodinidae</taxon>
        <taxon>Rotaria</taxon>
    </lineage>
</organism>
<evidence type="ECO:0000313" key="3">
    <source>
        <dbReference type="Proteomes" id="UP000663838"/>
    </source>
</evidence>
<dbReference type="Proteomes" id="UP000663838">
    <property type="component" value="Unassembled WGS sequence"/>
</dbReference>
<dbReference type="EMBL" id="CAJOBS010001030">
    <property type="protein sequence ID" value="CAF4678101.1"/>
    <property type="molecule type" value="Genomic_DNA"/>
</dbReference>
<name>A0A821H228_9BILA</name>
<dbReference type="PROSITE" id="PS50181">
    <property type="entry name" value="FBOX"/>
    <property type="match status" value="1"/>
</dbReference>
<sequence>MNRSVEINMDNSSIELSDLPNEILMIILKKLFNVEVLYSLIGVNKRLHAIVYDPIFTNCLTLMRCVSDDSIDPLPDSILDRLCSQILPEIHHKIKCLNLESSSMKRILLATSYPNLCELGLYDIEIETVMSLFIDESSLTSIDKNQILAPVINRTKYGKVSAADDMNPRTLAPIFTTFSNLQYLNFYPSTIWSERLSFANPCPSINSSTLLELHIRLMSFSGCLYILDGCFNNLHTLHVDIQFVYASDLRNNNQEKLPIPNIRCFSLYCSEMTNAYDELTVPHLQRMSNLEKLKDIQHSFKDFKDDQIISYIDYFQEGQHSLCHIYLYSYKLKYYHTITNNFPGGLFKYVHELLLYDERPFEREFFLRIAQSFPFINILTIKNSKAQNNKLCRESKNGNQDLSIIKYPHLTSLSLNEAHDDYIEEFLVDTRTCLPNNSVHLNIFFRQLKRMTHNFTRDVTRINCAKLVSICANACRLPQYTRAYFPHVRRF</sequence>
<accession>A0A821H228</accession>
<dbReference type="AlphaFoldDB" id="A0A821H228"/>
<feature type="domain" description="F-box" evidence="1">
    <location>
        <begin position="13"/>
        <end position="59"/>
    </location>
</feature>